<sequence>MAEVSSIEWTDATWNPVTGCSVVSPGCKKCYAMTLAGTRLREHPSRAGLTRPSKAGPVWTGEVRLNEEWLTQPLRWRRPRMIFVCAHGDLFHEAVPDEWIDRIFAVMTMTPQHTYQVLTKRSARMRSYFTFDDGFGRWGHIEHRAKQMFDIPAGKTLANYGGSNLPNVWLGVSVEDQQRAGERIPDLLATPATVRFVSAEPLLGPVDLTRYLSPIGAAGRCISIDGDWWHKPGECGACRPSVDWVIVGGESGRGARPMHPDWARSLRDQCVAAQVPFFFKQWGEWCTAKGQPGHLPISHVFADGYQMIRLGKKAAGALLDGRDWREMPS</sequence>
<evidence type="ECO:0000313" key="1">
    <source>
        <dbReference type="EMBL" id="MEJ8571289.1"/>
    </source>
</evidence>
<comment type="caution">
    <text evidence="1">The sequence shown here is derived from an EMBL/GenBank/DDBJ whole genome shotgun (WGS) entry which is preliminary data.</text>
</comment>
<keyword evidence="2" id="KW-1185">Reference proteome</keyword>
<dbReference type="EMBL" id="JAZHOF010000003">
    <property type="protein sequence ID" value="MEJ8571289.1"/>
    <property type="molecule type" value="Genomic_DNA"/>
</dbReference>
<dbReference type="AlphaFoldDB" id="A0AAW9RCF8"/>
<name>A0AAW9RCF8_9HYPH</name>
<dbReference type="Pfam" id="PF07505">
    <property type="entry name" value="DUF5131"/>
    <property type="match status" value="1"/>
</dbReference>
<accession>A0AAW9RCF8</accession>
<proteinExistence type="predicted"/>
<organism evidence="1 2">
    <name type="scientific">Microbaculum marinum</name>
    <dbReference type="NCBI Taxonomy" id="1764581"/>
    <lineage>
        <taxon>Bacteria</taxon>
        <taxon>Pseudomonadati</taxon>
        <taxon>Pseudomonadota</taxon>
        <taxon>Alphaproteobacteria</taxon>
        <taxon>Hyphomicrobiales</taxon>
        <taxon>Tepidamorphaceae</taxon>
        <taxon>Microbaculum</taxon>
    </lineage>
</organism>
<dbReference type="InterPro" id="IPR011101">
    <property type="entry name" value="DUF5131"/>
</dbReference>
<gene>
    <name evidence="1" type="ORF">V3328_07385</name>
</gene>
<evidence type="ECO:0000313" key="2">
    <source>
        <dbReference type="Proteomes" id="UP001378188"/>
    </source>
</evidence>
<dbReference type="RefSeq" id="WP_340328992.1">
    <property type="nucleotide sequence ID" value="NZ_JAZHOF010000003.1"/>
</dbReference>
<dbReference type="Proteomes" id="UP001378188">
    <property type="component" value="Unassembled WGS sequence"/>
</dbReference>
<reference evidence="1 2" key="1">
    <citation type="submission" date="2024-02" db="EMBL/GenBank/DDBJ databases">
        <title>Genome analysis and characterization of Microbaculum marinisediminis sp. nov., isolated from marine sediment.</title>
        <authorList>
            <person name="Du Z.-J."/>
            <person name="Ye Y.-Q."/>
            <person name="Zhang Z.-R."/>
            <person name="Yuan S.-M."/>
            <person name="Zhang X.-Y."/>
        </authorList>
    </citation>
    <scope>NUCLEOTIDE SEQUENCE [LARGE SCALE GENOMIC DNA]</scope>
    <source>
        <strain evidence="1 2">SDUM1044001</strain>
    </source>
</reference>
<protein>
    <submittedName>
        <fullName evidence="1">Phage Gp37/Gp68 family protein</fullName>
    </submittedName>
</protein>